<reference evidence="3" key="1">
    <citation type="journal article" date="2019" name="Int. J. Syst. Evol. Microbiol.">
        <title>The Global Catalogue of Microorganisms (GCM) 10K type strain sequencing project: providing services to taxonomists for standard genome sequencing and annotation.</title>
        <authorList>
            <consortium name="The Broad Institute Genomics Platform"/>
            <consortium name="The Broad Institute Genome Sequencing Center for Infectious Disease"/>
            <person name="Wu L."/>
            <person name="Ma J."/>
        </authorList>
    </citation>
    <scope>NUCLEOTIDE SEQUENCE [LARGE SCALE GENOMIC DNA]</scope>
    <source>
        <strain evidence="3">JCM 17979</strain>
    </source>
</reference>
<comment type="caution">
    <text evidence="2">The sequence shown here is derived from an EMBL/GenBank/DDBJ whole genome shotgun (WGS) entry which is preliminary data.</text>
</comment>
<dbReference type="Gene3D" id="3.40.960.10">
    <property type="entry name" value="VSR Endonuclease"/>
    <property type="match status" value="1"/>
</dbReference>
<evidence type="ECO:0000313" key="2">
    <source>
        <dbReference type="EMBL" id="GAA4780330.1"/>
    </source>
</evidence>
<evidence type="ECO:0000313" key="3">
    <source>
        <dbReference type="Proteomes" id="UP001500928"/>
    </source>
</evidence>
<protein>
    <submittedName>
        <fullName evidence="2">Type IV toxin-antitoxin system AbiEi family antitoxin domain-containing protein</fullName>
    </submittedName>
</protein>
<organism evidence="2 3">
    <name type="scientific">Actinomycetospora chlora</name>
    <dbReference type="NCBI Taxonomy" id="663608"/>
    <lineage>
        <taxon>Bacteria</taxon>
        <taxon>Bacillati</taxon>
        <taxon>Actinomycetota</taxon>
        <taxon>Actinomycetes</taxon>
        <taxon>Pseudonocardiales</taxon>
        <taxon>Pseudonocardiaceae</taxon>
        <taxon>Actinomycetospora</taxon>
    </lineage>
</organism>
<dbReference type="Proteomes" id="UP001500928">
    <property type="component" value="Unassembled WGS sequence"/>
</dbReference>
<dbReference type="InterPro" id="IPR011335">
    <property type="entry name" value="Restrct_endonuc-II-like"/>
</dbReference>
<keyword evidence="3" id="KW-1185">Reference proteome</keyword>
<name>A0ABP9AHJ8_9PSEU</name>
<evidence type="ECO:0000259" key="1">
    <source>
        <dbReference type="Pfam" id="PF04480"/>
    </source>
</evidence>
<dbReference type="Pfam" id="PF04480">
    <property type="entry name" value="DUF559"/>
    <property type="match status" value="1"/>
</dbReference>
<feature type="domain" description="DUF559" evidence="1">
    <location>
        <begin position="182"/>
        <end position="288"/>
    </location>
</feature>
<dbReference type="RefSeq" id="WP_345411786.1">
    <property type="nucleotide sequence ID" value="NZ_BAABHO010000007.1"/>
</dbReference>
<gene>
    <name evidence="2" type="ORF">GCM10023200_11970</name>
</gene>
<sequence>MDIDQFLATHDGVVSREQARTCGLSDDAIAWRLATGRWVRRAPRTFLDTAWAYTLAARVRTAAAWAGEHGTLVAVTAAWWLGLGVADPLPITVALPPGSARRAPRGIRVVQREVRVDRTRHRELWVTSTPLTVLDAAVALGPGGPRFLDRALQQHVDLDALRAAQSRNLGRRGSRAAGRLISRASDRAASEAERRMLALLRAAGITGWAVNREVRLSDGRRALLDVAFPEVRLAVEVDGWAHHEDVDRFVDGRARKRALVADGWVVVEVTWHDLVEAPDRLVDELRRTLVRLGAAA</sequence>
<accession>A0ABP9AHJ8</accession>
<dbReference type="EMBL" id="BAABHO010000007">
    <property type="protein sequence ID" value="GAA4780330.1"/>
    <property type="molecule type" value="Genomic_DNA"/>
</dbReference>
<dbReference type="SUPFAM" id="SSF52980">
    <property type="entry name" value="Restriction endonuclease-like"/>
    <property type="match status" value="1"/>
</dbReference>
<dbReference type="InterPro" id="IPR007569">
    <property type="entry name" value="DUF559"/>
</dbReference>
<proteinExistence type="predicted"/>